<sequence>MDRTPKLTRMGVQEEMRRELAKSFFIHGDEYLVEKVGELVSQDERLAAACLTEYWKNDAISPWSQIEQFESINVSSTVISEALTELARSDLSVASRFVLELEERRPDLVRECASQVVKELSAIDIKMASHFLLEIENEDLRKYVSDGFILELKRLNEPDAARQWESFFESKEN</sequence>
<keyword evidence="2" id="KW-1185">Reference proteome</keyword>
<protein>
    <submittedName>
        <fullName evidence="1">Uncharacterized protein</fullName>
    </submittedName>
</protein>
<name>A0A934RU45_9BACT</name>
<evidence type="ECO:0000313" key="2">
    <source>
        <dbReference type="Proteomes" id="UP000604083"/>
    </source>
</evidence>
<gene>
    <name evidence="1" type="ORF">JIN78_09065</name>
</gene>
<accession>A0A934RU45</accession>
<dbReference type="RefSeq" id="WP_377174679.1">
    <property type="nucleotide sequence ID" value="NZ_JBHUJA010000062.1"/>
</dbReference>
<reference evidence="1" key="1">
    <citation type="submission" date="2021-01" db="EMBL/GenBank/DDBJ databases">
        <title>Modified the classification status of verrucomicrobia.</title>
        <authorList>
            <person name="Feng X."/>
        </authorList>
    </citation>
    <scope>NUCLEOTIDE SEQUENCE</scope>
    <source>
        <strain evidence="1">KCTC 12986</strain>
    </source>
</reference>
<evidence type="ECO:0000313" key="1">
    <source>
        <dbReference type="EMBL" id="MBK1834210.1"/>
    </source>
</evidence>
<organism evidence="1 2">
    <name type="scientific">Roseibacillus ishigakijimensis</name>
    <dbReference type="NCBI Taxonomy" id="454146"/>
    <lineage>
        <taxon>Bacteria</taxon>
        <taxon>Pseudomonadati</taxon>
        <taxon>Verrucomicrobiota</taxon>
        <taxon>Verrucomicrobiia</taxon>
        <taxon>Verrucomicrobiales</taxon>
        <taxon>Verrucomicrobiaceae</taxon>
        <taxon>Roseibacillus</taxon>
    </lineage>
</organism>
<dbReference type="EMBL" id="JAENIO010000019">
    <property type="protein sequence ID" value="MBK1834210.1"/>
    <property type="molecule type" value="Genomic_DNA"/>
</dbReference>
<dbReference type="AlphaFoldDB" id="A0A934RU45"/>
<comment type="caution">
    <text evidence="1">The sequence shown here is derived from an EMBL/GenBank/DDBJ whole genome shotgun (WGS) entry which is preliminary data.</text>
</comment>
<dbReference type="Proteomes" id="UP000604083">
    <property type="component" value="Unassembled WGS sequence"/>
</dbReference>
<proteinExistence type="predicted"/>